<dbReference type="PANTHER" id="PTHR43201">
    <property type="entry name" value="ACYL-COA SYNTHETASE"/>
    <property type="match status" value="1"/>
</dbReference>
<dbReference type="Gene3D" id="3.40.50.12780">
    <property type="entry name" value="N-terminal domain of ligase-like"/>
    <property type="match status" value="1"/>
</dbReference>
<dbReference type="AlphaFoldDB" id="A0AAW6LWP3"/>
<accession>A0AAW6LWP3</accession>
<dbReference type="Pfam" id="PF13193">
    <property type="entry name" value="AMP-binding_C"/>
    <property type="match status" value="1"/>
</dbReference>
<dbReference type="InterPro" id="IPR000873">
    <property type="entry name" value="AMP-dep_synth/lig_dom"/>
</dbReference>
<gene>
    <name evidence="5" type="ORF">PXH69_30710</name>
</gene>
<dbReference type="SUPFAM" id="SSF56801">
    <property type="entry name" value="Acetyl-CoA synthetase-like"/>
    <property type="match status" value="1"/>
</dbReference>
<dbReference type="EMBL" id="JARDXE010000026">
    <property type="protein sequence ID" value="MDE8649350.1"/>
    <property type="molecule type" value="Genomic_DNA"/>
</dbReference>
<sequence length="547" mass="59161">MNTGDAIQAQTPFELARSKTLPALLDAYAETYPGRALLVTRDRTLTAAEFTDSVRVVAASFGELRLPRGSAVGILMPNGWRMTVTMLALNYAGLVAAPLNTWYRAAELATARRKAKLKAIIATPEFYGTDYRAMLDESGLVETDRGSDWLGTYFWSEGDLPDGFEARAGLTPEHSALVSPDDVSMHVFTSGSSAEPKVVVVQHDGLVANPYEMGRRWSLTSEDRIWFAAPMFFGFGCVNALPVALTHGVTLCLEERFDALTSAQFIEANKCTVYYGLGPMTRALVAIDAHNKFDISSLRTGPVGFSAEDKRLAVETLGVTGASSVYGLTESYGNCNVTEPGDPLEVVLHTQGTVNSTHRIRCIDPVSGEEVPPGDSDRLGEIQLTGCVTPGYLDDDAANAASFSKDGWFRTGDLGWIDNEGRLHFSGRLKEVLKINGITISPAEVEGFVESHPWVDEAYAFGWTVDSASEETLCCAVVLGEAAPLDAEGAKAELKDWLRERVSSYKVPGVFVVISPGEVPLTATGKVSKRLIGERHVDTRSTADQAR</sequence>
<name>A0AAW6LWP3_RHOSG</name>
<dbReference type="Proteomes" id="UP001217325">
    <property type="component" value="Unassembled WGS sequence"/>
</dbReference>
<comment type="caution">
    <text evidence="5">The sequence shown here is derived from an EMBL/GenBank/DDBJ whole genome shotgun (WGS) entry which is preliminary data.</text>
</comment>
<dbReference type="RefSeq" id="WP_275232861.1">
    <property type="nucleotide sequence ID" value="NZ_JARDXE010000026.1"/>
</dbReference>
<keyword evidence="2" id="KW-0436">Ligase</keyword>
<dbReference type="PANTHER" id="PTHR43201:SF5">
    <property type="entry name" value="MEDIUM-CHAIN ACYL-COA LIGASE ACSF2, MITOCHONDRIAL"/>
    <property type="match status" value="1"/>
</dbReference>
<evidence type="ECO:0000313" key="5">
    <source>
        <dbReference type="EMBL" id="MDE8649350.1"/>
    </source>
</evidence>
<reference evidence="5" key="1">
    <citation type="submission" date="2023-02" db="EMBL/GenBank/DDBJ databases">
        <title>A novel hydrolase synthesized by Rhodococcus erythropolis HQ is responsible for the detoxification of Zearalenone.</title>
        <authorList>
            <person name="Hu J."/>
            <person name="Xu J."/>
        </authorList>
    </citation>
    <scope>NUCLEOTIDE SEQUENCE</scope>
    <source>
        <strain evidence="5">HQ</strain>
    </source>
</reference>
<dbReference type="CDD" id="cd04433">
    <property type="entry name" value="AFD_class_I"/>
    <property type="match status" value="1"/>
</dbReference>
<dbReference type="InterPro" id="IPR045851">
    <property type="entry name" value="AMP-bd_C_sf"/>
</dbReference>
<dbReference type="Pfam" id="PF00501">
    <property type="entry name" value="AMP-binding"/>
    <property type="match status" value="1"/>
</dbReference>
<dbReference type="GO" id="GO:0006631">
    <property type="term" value="P:fatty acid metabolic process"/>
    <property type="evidence" value="ECO:0007669"/>
    <property type="project" value="TreeGrafter"/>
</dbReference>
<evidence type="ECO:0000259" key="3">
    <source>
        <dbReference type="Pfam" id="PF00501"/>
    </source>
</evidence>
<comment type="similarity">
    <text evidence="1">Belongs to the ATP-dependent AMP-binding enzyme family.</text>
</comment>
<evidence type="ECO:0000256" key="1">
    <source>
        <dbReference type="ARBA" id="ARBA00006432"/>
    </source>
</evidence>
<proteinExistence type="inferred from homology"/>
<dbReference type="Gene3D" id="3.30.300.30">
    <property type="match status" value="1"/>
</dbReference>
<dbReference type="GO" id="GO:0031956">
    <property type="term" value="F:medium-chain fatty acid-CoA ligase activity"/>
    <property type="evidence" value="ECO:0007669"/>
    <property type="project" value="TreeGrafter"/>
</dbReference>
<evidence type="ECO:0000313" key="6">
    <source>
        <dbReference type="Proteomes" id="UP001217325"/>
    </source>
</evidence>
<feature type="domain" description="AMP-binding enzyme C-terminal" evidence="4">
    <location>
        <begin position="444"/>
        <end position="526"/>
    </location>
</feature>
<dbReference type="InterPro" id="IPR025110">
    <property type="entry name" value="AMP-bd_C"/>
</dbReference>
<evidence type="ECO:0000256" key="2">
    <source>
        <dbReference type="ARBA" id="ARBA00022598"/>
    </source>
</evidence>
<organism evidence="5 6">
    <name type="scientific">Rhodococcus qingshengii</name>
    <dbReference type="NCBI Taxonomy" id="334542"/>
    <lineage>
        <taxon>Bacteria</taxon>
        <taxon>Bacillati</taxon>
        <taxon>Actinomycetota</taxon>
        <taxon>Actinomycetes</taxon>
        <taxon>Mycobacteriales</taxon>
        <taxon>Nocardiaceae</taxon>
        <taxon>Rhodococcus</taxon>
        <taxon>Rhodococcus erythropolis group</taxon>
    </lineage>
</organism>
<protein>
    <submittedName>
        <fullName evidence="5">Class I adenylate-forming enzyme family protein</fullName>
    </submittedName>
</protein>
<dbReference type="InterPro" id="IPR042099">
    <property type="entry name" value="ANL_N_sf"/>
</dbReference>
<feature type="domain" description="AMP-dependent synthetase/ligase" evidence="3">
    <location>
        <begin position="26"/>
        <end position="393"/>
    </location>
</feature>
<evidence type="ECO:0000259" key="4">
    <source>
        <dbReference type="Pfam" id="PF13193"/>
    </source>
</evidence>